<dbReference type="CDD" id="cd08267">
    <property type="entry name" value="MDR1"/>
    <property type="match status" value="1"/>
</dbReference>
<dbReference type="GO" id="GO:0008270">
    <property type="term" value="F:zinc ion binding"/>
    <property type="evidence" value="ECO:0007669"/>
    <property type="project" value="InterPro"/>
</dbReference>
<comment type="caution">
    <text evidence="2">The sequence shown here is derived from an EMBL/GenBank/DDBJ whole genome shotgun (WGS) entry which is preliminary data.</text>
</comment>
<dbReference type="Pfam" id="PF08240">
    <property type="entry name" value="ADH_N"/>
    <property type="match status" value="1"/>
</dbReference>
<dbReference type="Gene3D" id="3.90.180.10">
    <property type="entry name" value="Medium-chain alcohol dehydrogenases, catalytic domain"/>
    <property type="match status" value="1"/>
</dbReference>
<dbReference type="InterPro" id="IPR052733">
    <property type="entry name" value="Chloroplast_QOR"/>
</dbReference>
<dbReference type="AlphaFoldDB" id="A0A1X4NKX3"/>
<dbReference type="PROSITE" id="PS01162">
    <property type="entry name" value="QOR_ZETA_CRYSTAL"/>
    <property type="match status" value="1"/>
</dbReference>
<evidence type="ECO:0000313" key="3">
    <source>
        <dbReference type="Proteomes" id="UP000193926"/>
    </source>
</evidence>
<gene>
    <name evidence="2" type="ORF">MGEO_10415</name>
</gene>
<dbReference type="Gene3D" id="3.40.50.720">
    <property type="entry name" value="NAD(P)-binding Rossmann-like Domain"/>
    <property type="match status" value="1"/>
</dbReference>
<keyword evidence="3" id="KW-1185">Reference proteome</keyword>
<dbReference type="InterPro" id="IPR036291">
    <property type="entry name" value="NAD(P)-bd_dom_sf"/>
</dbReference>
<dbReference type="SMART" id="SM00829">
    <property type="entry name" value="PKS_ER"/>
    <property type="match status" value="1"/>
</dbReference>
<dbReference type="InterPro" id="IPR020843">
    <property type="entry name" value="ER"/>
</dbReference>
<dbReference type="InterPro" id="IPR013154">
    <property type="entry name" value="ADH-like_N"/>
</dbReference>
<dbReference type="PANTHER" id="PTHR44013">
    <property type="entry name" value="ZINC-TYPE ALCOHOL DEHYDROGENASE-LIKE PROTEIN C16A3.02C"/>
    <property type="match status" value="1"/>
</dbReference>
<dbReference type="SUPFAM" id="SSF50129">
    <property type="entry name" value="GroES-like"/>
    <property type="match status" value="1"/>
</dbReference>
<dbReference type="OrthoDB" id="9805883at2"/>
<dbReference type="RefSeq" id="WP_085636906.1">
    <property type="nucleotide sequence ID" value="NZ_JFKC01000008.1"/>
</dbReference>
<accession>A0A1X4NKX3</accession>
<protein>
    <recommendedName>
        <fullName evidence="1">Enoyl reductase (ER) domain-containing protein</fullName>
    </recommendedName>
</protein>
<dbReference type="PANTHER" id="PTHR44013:SF1">
    <property type="entry name" value="ZINC-TYPE ALCOHOL DEHYDROGENASE-LIKE PROTEIN C16A3.02C"/>
    <property type="match status" value="1"/>
</dbReference>
<evidence type="ECO:0000259" key="1">
    <source>
        <dbReference type="SMART" id="SM00829"/>
    </source>
</evidence>
<dbReference type="InterPro" id="IPR011032">
    <property type="entry name" value="GroES-like_sf"/>
</dbReference>
<dbReference type="EMBL" id="JFKC01000008">
    <property type="protein sequence ID" value="OSQ50853.1"/>
    <property type="molecule type" value="Genomic_DNA"/>
</dbReference>
<evidence type="ECO:0000313" key="2">
    <source>
        <dbReference type="EMBL" id="OSQ50853.1"/>
    </source>
</evidence>
<dbReference type="STRING" id="1123756.MGEO_10415"/>
<reference evidence="2 3" key="1">
    <citation type="submission" date="2014-03" db="EMBL/GenBank/DDBJ databases">
        <title>The draft genome sequence of Marivita geojedonensis KCTC 23882.</title>
        <authorList>
            <person name="Lai Q."/>
            <person name="Shao Z."/>
        </authorList>
    </citation>
    <scope>NUCLEOTIDE SEQUENCE [LARGE SCALE GENOMIC DNA]</scope>
    <source>
        <strain evidence="2 3">DPG-138</strain>
    </source>
</reference>
<name>A0A1X4NKX3_9RHOB</name>
<dbReference type="GO" id="GO:0016491">
    <property type="term" value="F:oxidoreductase activity"/>
    <property type="evidence" value="ECO:0007669"/>
    <property type="project" value="InterPro"/>
</dbReference>
<organism evidence="2 3">
    <name type="scientific">Marivita geojedonensis</name>
    <dbReference type="NCBI Taxonomy" id="1123756"/>
    <lineage>
        <taxon>Bacteria</taxon>
        <taxon>Pseudomonadati</taxon>
        <taxon>Pseudomonadota</taxon>
        <taxon>Alphaproteobacteria</taxon>
        <taxon>Rhodobacterales</taxon>
        <taxon>Roseobacteraceae</taxon>
        <taxon>Marivita</taxon>
    </lineage>
</organism>
<proteinExistence type="predicted"/>
<dbReference type="InterPro" id="IPR002364">
    <property type="entry name" value="Quin_OxRdtase/zeta-crystal_CS"/>
</dbReference>
<dbReference type="Pfam" id="PF13602">
    <property type="entry name" value="ADH_zinc_N_2"/>
    <property type="match status" value="1"/>
</dbReference>
<feature type="domain" description="Enoyl reductase (ER)" evidence="1">
    <location>
        <begin position="10"/>
        <end position="315"/>
    </location>
</feature>
<sequence length="317" mass="33383">MKAIVQDRYGGPEHLRLADIPIPEPRASEIRVRVLACGVNLSDWEYLVGDPFYARLVGGLFRPKNPVLGSDIVGIVDKLGSETSMFKIGDRVMGDVVMVRGGFAEFACVSEAEMIHAPEELTDDIAACLPQAGAIAVSGTDGLNPGDTLLINGAGGGSGTMALQLAKAKGAHVTTVDNAGKIVWLRELGADETIDYGAQDFASLGRKWNRILDMVATRGPARIAGCLTTGGVYQALGGRVSVLLSLVFGGVAYRLARKSIGMLMVPSGRDLTERVARAAVEGKISPHLEGVLPLSSVPEALRRTGLGEVKGKLVIKP</sequence>
<dbReference type="Proteomes" id="UP000193926">
    <property type="component" value="Unassembled WGS sequence"/>
</dbReference>
<dbReference type="SUPFAM" id="SSF51735">
    <property type="entry name" value="NAD(P)-binding Rossmann-fold domains"/>
    <property type="match status" value="1"/>
</dbReference>